<accession>A0A4U9WG27</accession>
<protein>
    <submittedName>
        <fullName evidence="1">Siroheme synthase</fullName>
    </submittedName>
</protein>
<reference evidence="1" key="1">
    <citation type="submission" date="2019-05" db="EMBL/GenBank/DDBJ databases">
        <authorList>
            <consortium name="Pathogen Informatics"/>
        </authorList>
    </citation>
    <scope>NUCLEOTIDE SEQUENCE [LARGE SCALE GENOMIC DNA]</scope>
    <source>
        <strain evidence="1">NCTC12965</strain>
    </source>
</reference>
<gene>
    <name evidence="1" type="primary">cysG_2</name>
    <name evidence="1" type="ORF">NCTC12965_07651</name>
</gene>
<name>A0A4U9WG27_SERFO</name>
<dbReference type="AlphaFoldDB" id="A0A4U9WG27"/>
<dbReference type="Pfam" id="PF13241">
    <property type="entry name" value="NAD_binding_7"/>
    <property type="match status" value="1"/>
</dbReference>
<organism evidence="1">
    <name type="scientific">Serratia fonticola</name>
    <dbReference type="NCBI Taxonomy" id="47917"/>
    <lineage>
        <taxon>Bacteria</taxon>
        <taxon>Pseudomonadati</taxon>
        <taxon>Pseudomonadota</taxon>
        <taxon>Gammaproteobacteria</taxon>
        <taxon>Enterobacterales</taxon>
        <taxon>Yersiniaceae</taxon>
        <taxon>Serratia</taxon>
    </lineage>
</organism>
<evidence type="ECO:0000313" key="1">
    <source>
        <dbReference type="EMBL" id="VTR58245.1"/>
    </source>
</evidence>
<dbReference type="EMBL" id="CABEEZ010000151">
    <property type="protein sequence ID" value="VTR58245.1"/>
    <property type="molecule type" value="Genomic_DNA"/>
</dbReference>
<sequence>MAGQNFVPQQLDDVFLVIAATDDSALNAEVYAEAISAACWLTWWMTNRAAPLSSRRLSIAHRCGGRFFQRPGTGLARMLREKLEALLPASLGQMAELPEGCVAK</sequence>
<proteinExistence type="predicted"/>